<accession>A0A834STT7</accession>
<organism evidence="6 7">
    <name type="scientific">Senna tora</name>
    <dbReference type="NCBI Taxonomy" id="362788"/>
    <lineage>
        <taxon>Eukaryota</taxon>
        <taxon>Viridiplantae</taxon>
        <taxon>Streptophyta</taxon>
        <taxon>Embryophyta</taxon>
        <taxon>Tracheophyta</taxon>
        <taxon>Spermatophyta</taxon>
        <taxon>Magnoliopsida</taxon>
        <taxon>eudicotyledons</taxon>
        <taxon>Gunneridae</taxon>
        <taxon>Pentapetalae</taxon>
        <taxon>rosids</taxon>
        <taxon>fabids</taxon>
        <taxon>Fabales</taxon>
        <taxon>Fabaceae</taxon>
        <taxon>Caesalpinioideae</taxon>
        <taxon>Cassia clade</taxon>
        <taxon>Senna</taxon>
    </lineage>
</organism>
<dbReference type="EMBL" id="JAAIUW010000011">
    <property type="protein sequence ID" value="KAF7810220.1"/>
    <property type="molecule type" value="Genomic_DNA"/>
</dbReference>
<keyword evidence="2" id="KW-0808">Transferase</keyword>
<protein>
    <submittedName>
        <fullName evidence="6">Hydroxymethylglutaryl-CoA synthase</fullName>
    </submittedName>
</protein>
<feature type="compositionally biased region" description="Basic and acidic residues" evidence="3">
    <location>
        <begin position="78"/>
        <end position="100"/>
    </location>
</feature>
<evidence type="ECO:0000256" key="2">
    <source>
        <dbReference type="ARBA" id="ARBA00022679"/>
    </source>
</evidence>
<evidence type="ECO:0000256" key="1">
    <source>
        <dbReference type="ARBA" id="ARBA00007061"/>
    </source>
</evidence>
<dbReference type="InterPro" id="IPR013746">
    <property type="entry name" value="HMG_CoA_synt_C_dom"/>
</dbReference>
<dbReference type="Proteomes" id="UP000634136">
    <property type="component" value="Unassembled WGS sequence"/>
</dbReference>
<comment type="similarity">
    <text evidence="1">Belongs to the thiolase-like superfamily. HMG-CoA synthase family.</text>
</comment>
<dbReference type="GO" id="GO:0006084">
    <property type="term" value="P:acetyl-CoA metabolic process"/>
    <property type="evidence" value="ECO:0007669"/>
    <property type="project" value="InterPro"/>
</dbReference>
<dbReference type="PROSITE" id="PS01226">
    <property type="entry name" value="HMG_COA_SYNTHASE"/>
    <property type="match status" value="1"/>
</dbReference>
<evidence type="ECO:0000259" key="5">
    <source>
        <dbReference type="Pfam" id="PF08540"/>
    </source>
</evidence>
<dbReference type="Gene3D" id="3.40.47.10">
    <property type="match status" value="2"/>
</dbReference>
<dbReference type="Pfam" id="PF08540">
    <property type="entry name" value="HMG_CoA_synt_C"/>
    <property type="match status" value="1"/>
</dbReference>
<keyword evidence="7" id="KW-1185">Reference proteome</keyword>
<dbReference type="PANTHER" id="PTHR43323">
    <property type="entry name" value="3-HYDROXY-3-METHYLGLUTARYL COENZYME A SYNTHASE"/>
    <property type="match status" value="1"/>
</dbReference>
<sequence>MDVRGVVCLNHHGHEMMETTLLGVYVGEYANYDYNYDYNYNREVLVNNTISENTDVRGDAGLNRRGHEMETTSPEVNVEEHANDHDHDHDNDDGNREKYGNNDIEGVDSTNACYGGTAALFNCVNWVESNSWDGRYGRVVCTDSPVVDGKLSQTCYIMALDSCFNLLNHNSVNEVAREKLRPFSNLSGDESYQSKDLEKVCPQVAKPLYDAKVEPTTLIPKQVGNMYTLSPLFTTSIALW</sequence>
<evidence type="ECO:0000256" key="3">
    <source>
        <dbReference type="SAM" id="MobiDB-lite"/>
    </source>
</evidence>
<dbReference type="InterPro" id="IPR016039">
    <property type="entry name" value="Thiolase-like"/>
</dbReference>
<feature type="region of interest" description="Disordered" evidence="3">
    <location>
        <begin position="54"/>
        <end position="102"/>
    </location>
</feature>
<dbReference type="OrthoDB" id="1269963at2759"/>
<dbReference type="SUPFAM" id="SSF53901">
    <property type="entry name" value="Thiolase-like"/>
    <property type="match status" value="2"/>
</dbReference>
<dbReference type="GO" id="GO:0004421">
    <property type="term" value="F:hydroxymethylglutaryl-CoA synthase activity"/>
    <property type="evidence" value="ECO:0007669"/>
    <property type="project" value="InterPro"/>
</dbReference>
<dbReference type="InterPro" id="IPR000590">
    <property type="entry name" value="HMG_CoA_synt_AS"/>
</dbReference>
<dbReference type="AlphaFoldDB" id="A0A834STT7"/>
<gene>
    <name evidence="6" type="ORF">G2W53_036963</name>
</gene>
<dbReference type="InterPro" id="IPR013528">
    <property type="entry name" value="HMG_CoA_synth_N"/>
</dbReference>
<dbReference type="PANTHER" id="PTHR43323:SF2">
    <property type="entry name" value="HYDROXYMETHYLGLUTARYL-COA SYNTHASE"/>
    <property type="match status" value="1"/>
</dbReference>
<comment type="caution">
    <text evidence="6">The sequence shown here is derived from an EMBL/GenBank/DDBJ whole genome shotgun (WGS) entry which is preliminary data.</text>
</comment>
<name>A0A834STT7_9FABA</name>
<evidence type="ECO:0000313" key="6">
    <source>
        <dbReference type="EMBL" id="KAF7810220.1"/>
    </source>
</evidence>
<evidence type="ECO:0000313" key="7">
    <source>
        <dbReference type="Proteomes" id="UP000634136"/>
    </source>
</evidence>
<evidence type="ECO:0000259" key="4">
    <source>
        <dbReference type="Pfam" id="PF01154"/>
    </source>
</evidence>
<proteinExistence type="inferred from homology"/>
<dbReference type="Pfam" id="PF01154">
    <property type="entry name" value="HMG_CoA_synt_N"/>
    <property type="match status" value="1"/>
</dbReference>
<feature type="domain" description="Hydroxymethylglutaryl-coenzyme A synthase N-terminal" evidence="4">
    <location>
        <begin position="98"/>
        <end position="148"/>
    </location>
</feature>
<feature type="domain" description="Hydroxymethylglutaryl-coenzyme A synthase C-terminal" evidence="5">
    <location>
        <begin position="169"/>
        <end position="230"/>
    </location>
</feature>
<dbReference type="GO" id="GO:0010142">
    <property type="term" value="P:farnesyl diphosphate biosynthetic process, mevalonate pathway"/>
    <property type="evidence" value="ECO:0007669"/>
    <property type="project" value="InterPro"/>
</dbReference>
<reference evidence="6" key="1">
    <citation type="submission" date="2020-09" db="EMBL/GenBank/DDBJ databases">
        <title>Genome-Enabled Discovery of Anthraquinone Biosynthesis in Senna tora.</title>
        <authorList>
            <person name="Kang S.-H."/>
            <person name="Pandey R.P."/>
            <person name="Lee C.-M."/>
            <person name="Sim J.-S."/>
            <person name="Jeong J.-T."/>
            <person name="Choi B.-S."/>
            <person name="Jung M."/>
            <person name="Ginzburg D."/>
            <person name="Zhao K."/>
            <person name="Won S.Y."/>
            <person name="Oh T.-J."/>
            <person name="Yu Y."/>
            <person name="Kim N.-H."/>
            <person name="Lee O.R."/>
            <person name="Lee T.-H."/>
            <person name="Bashyal P."/>
            <person name="Kim T.-S."/>
            <person name="Lee W.-H."/>
            <person name="Kawkins C."/>
            <person name="Kim C.-K."/>
            <person name="Kim J.S."/>
            <person name="Ahn B.O."/>
            <person name="Rhee S.Y."/>
            <person name="Sohng J.K."/>
        </authorList>
    </citation>
    <scope>NUCLEOTIDE SEQUENCE</scope>
    <source>
        <tissue evidence="6">Leaf</tissue>
    </source>
</reference>